<dbReference type="EMBL" id="VSRR010005884">
    <property type="protein sequence ID" value="MPC43556.1"/>
    <property type="molecule type" value="Genomic_DNA"/>
</dbReference>
<name>A0A5B7FE13_PORTR</name>
<protein>
    <submittedName>
        <fullName evidence="1">Uncharacterized protein</fullName>
    </submittedName>
</protein>
<reference evidence="1 2" key="1">
    <citation type="submission" date="2019-05" db="EMBL/GenBank/DDBJ databases">
        <title>Another draft genome of Portunus trituberculatus and its Hox gene families provides insights of decapod evolution.</title>
        <authorList>
            <person name="Jeong J.-H."/>
            <person name="Song I."/>
            <person name="Kim S."/>
            <person name="Choi T."/>
            <person name="Kim D."/>
            <person name="Ryu S."/>
            <person name="Kim W."/>
        </authorList>
    </citation>
    <scope>NUCLEOTIDE SEQUENCE [LARGE SCALE GENOMIC DNA]</scope>
    <source>
        <tissue evidence="1">Muscle</tissue>
    </source>
</reference>
<evidence type="ECO:0000313" key="1">
    <source>
        <dbReference type="EMBL" id="MPC43556.1"/>
    </source>
</evidence>
<organism evidence="1 2">
    <name type="scientific">Portunus trituberculatus</name>
    <name type="common">Swimming crab</name>
    <name type="synonym">Neptunus trituberculatus</name>
    <dbReference type="NCBI Taxonomy" id="210409"/>
    <lineage>
        <taxon>Eukaryota</taxon>
        <taxon>Metazoa</taxon>
        <taxon>Ecdysozoa</taxon>
        <taxon>Arthropoda</taxon>
        <taxon>Crustacea</taxon>
        <taxon>Multicrustacea</taxon>
        <taxon>Malacostraca</taxon>
        <taxon>Eumalacostraca</taxon>
        <taxon>Eucarida</taxon>
        <taxon>Decapoda</taxon>
        <taxon>Pleocyemata</taxon>
        <taxon>Brachyura</taxon>
        <taxon>Eubrachyura</taxon>
        <taxon>Portunoidea</taxon>
        <taxon>Portunidae</taxon>
        <taxon>Portuninae</taxon>
        <taxon>Portunus</taxon>
    </lineage>
</organism>
<accession>A0A5B7FE13</accession>
<keyword evidence="2" id="KW-1185">Reference proteome</keyword>
<dbReference type="AlphaFoldDB" id="A0A5B7FE13"/>
<dbReference type="Proteomes" id="UP000324222">
    <property type="component" value="Unassembled WGS sequence"/>
</dbReference>
<evidence type="ECO:0000313" key="2">
    <source>
        <dbReference type="Proteomes" id="UP000324222"/>
    </source>
</evidence>
<sequence length="108" mass="12862">MMAMCLPCSSLWRPLLQAPGNLRRRFPGARLILRYNEHRRKQKNPFRVLPTCGVVHRIALSSRNRLHEGCCSVCRTFSNMKKERLDRSWLFDERERAVLSMDWEGCWK</sequence>
<proteinExistence type="predicted"/>
<comment type="caution">
    <text evidence="1">The sequence shown here is derived from an EMBL/GenBank/DDBJ whole genome shotgun (WGS) entry which is preliminary data.</text>
</comment>
<gene>
    <name evidence="1" type="ORF">E2C01_037206</name>
</gene>